<proteinExistence type="predicted"/>
<dbReference type="InterPro" id="IPR015943">
    <property type="entry name" value="WD40/YVTN_repeat-like_dom_sf"/>
</dbReference>
<organism evidence="2 3">
    <name type="scientific">Ectocarpus siliculosus</name>
    <name type="common">Brown alga</name>
    <name type="synonym">Conferva siliculosa</name>
    <dbReference type="NCBI Taxonomy" id="2880"/>
    <lineage>
        <taxon>Eukaryota</taxon>
        <taxon>Sar</taxon>
        <taxon>Stramenopiles</taxon>
        <taxon>Ochrophyta</taxon>
        <taxon>PX clade</taxon>
        <taxon>Phaeophyceae</taxon>
        <taxon>Ectocarpales</taxon>
        <taxon>Ectocarpaceae</taxon>
        <taxon>Ectocarpus</taxon>
    </lineage>
</organism>
<dbReference type="Gene3D" id="2.130.10.10">
    <property type="entry name" value="YVTN repeat-like/Quinoprotein amine dehydrogenase"/>
    <property type="match status" value="1"/>
</dbReference>
<dbReference type="STRING" id="2880.D8LDM7"/>
<accession>D8LDM7</accession>
<feature type="region of interest" description="Disordered" evidence="1">
    <location>
        <begin position="360"/>
        <end position="431"/>
    </location>
</feature>
<gene>
    <name evidence="2" type="ORF">Esi_0121_0007</name>
</gene>
<name>D8LDM7_ECTSI</name>
<feature type="compositionally biased region" description="Acidic residues" evidence="1">
    <location>
        <begin position="362"/>
        <end position="371"/>
    </location>
</feature>
<dbReference type="InterPro" id="IPR052778">
    <property type="entry name" value="Centrosome-WD_assoc"/>
</dbReference>
<sequence length="447" mass="49253">MSAHFSSMYDQSSGLVQWSPDGRYVAMAVGKRLMVRDAMDGFEIVQGGLRPCLDKIEALEWASDSDLLLCAMYKRSLVEVMSVARPDWQCRIREGLAGMVKALWAPDARHVVTFSDFSLHMSVWSLSTRQLHTVRQPKAAPGCIAFSPDALIMAVATRRDCRDHLKLYDTRSWESLGEFTAETVDLTHVDFSPDGFTLCLQDTSLDYRVMFYSLAGKLVGRLEAYSHALGVKSMAWSPDGTLLSVGSYDQCARLVSPVTWKAVAVLRHVHPKTQDVDITYAPALTGPIPSERPDPSKPHPRLGVGQIMSWSVDGRYLATRNDNMASALWVWDTEDLSLSSVVVQPGFEKVACYREVPLGQEQDYEEEEDGNDNNKENGAAENNRLRAPSNASSLSLVMQSRAGGGGAGTKGVKGGRRTGPESTLKPKMQSEEELTWAAWLARAIICG</sequence>
<keyword evidence="3" id="KW-1185">Reference proteome</keyword>
<feature type="compositionally biased region" description="Gly residues" evidence="1">
    <location>
        <begin position="402"/>
        <end position="412"/>
    </location>
</feature>
<dbReference type="SUPFAM" id="SSF82171">
    <property type="entry name" value="DPP6 N-terminal domain-like"/>
    <property type="match status" value="1"/>
</dbReference>
<dbReference type="SMART" id="SM00320">
    <property type="entry name" value="WD40"/>
    <property type="match status" value="3"/>
</dbReference>
<feature type="compositionally biased region" description="Polar residues" evidence="1">
    <location>
        <begin position="389"/>
        <end position="398"/>
    </location>
</feature>
<dbReference type="PANTHER" id="PTHR16220:SF0">
    <property type="entry name" value="WD REPEAT-CONTAINING PROTEIN WRAP73"/>
    <property type="match status" value="1"/>
</dbReference>
<evidence type="ECO:0000313" key="2">
    <source>
        <dbReference type="EMBL" id="CBN78434.1"/>
    </source>
</evidence>
<dbReference type="OrthoDB" id="308690at2759"/>
<evidence type="ECO:0008006" key="4">
    <source>
        <dbReference type="Google" id="ProtNLM"/>
    </source>
</evidence>
<dbReference type="Pfam" id="PF00400">
    <property type="entry name" value="WD40"/>
    <property type="match status" value="1"/>
</dbReference>
<reference evidence="2 3" key="1">
    <citation type="journal article" date="2010" name="Nature">
        <title>The Ectocarpus genome and the independent evolution of multicellularity in brown algae.</title>
        <authorList>
            <person name="Cock J.M."/>
            <person name="Sterck L."/>
            <person name="Rouze P."/>
            <person name="Scornet D."/>
            <person name="Allen A.E."/>
            <person name="Amoutzias G."/>
            <person name="Anthouard V."/>
            <person name="Artiguenave F."/>
            <person name="Aury J.M."/>
            <person name="Badger J.H."/>
            <person name="Beszteri B."/>
            <person name="Billiau K."/>
            <person name="Bonnet E."/>
            <person name="Bothwell J.H."/>
            <person name="Bowler C."/>
            <person name="Boyen C."/>
            <person name="Brownlee C."/>
            <person name="Carrano C.J."/>
            <person name="Charrier B."/>
            <person name="Cho G.Y."/>
            <person name="Coelho S.M."/>
            <person name="Collen J."/>
            <person name="Corre E."/>
            <person name="Da Silva C."/>
            <person name="Delage L."/>
            <person name="Delaroque N."/>
            <person name="Dittami S.M."/>
            <person name="Doulbeau S."/>
            <person name="Elias M."/>
            <person name="Farnham G."/>
            <person name="Gachon C.M."/>
            <person name="Gschloessl B."/>
            <person name="Heesch S."/>
            <person name="Jabbari K."/>
            <person name="Jubin C."/>
            <person name="Kawai H."/>
            <person name="Kimura K."/>
            <person name="Kloareg B."/>
            <person name="Kupper F.C."/>
            <person name="Lang D."/>
            <person name="Le Bail A."/>
            <person name="Leblanc C."/>
            <person name="Lerouge P."/>
            <person name="Lohr M."/>
            <person name="Lopez P.J."/>
            <person name="Martens C."/>
            <person name="Maumus F."/>
            <person name="Michel G."/>
            <person name="Miranda-Saavedra D."/>
            <person name="Morales J."/>
            <person name="Moreau H."/>
            <person name="Motomura T."/>
            <person name="Nagasato C."/>
            <person name="Napoli C.A."/>
            <person name="Nelson D.R."/>
            <person name="Nyvall-Collen P."/>
            <person name="Peters A.F."/>
            <person name="Pommier C."/>
            <person name="Potin P."/>
            <person name="Poulain J."/>
            <person name="Quesneville H."/>
            <person name="Read B."/>
            <person name="Rensing S.A."/>
            <person name="Ritter A."/>
            <person name="Rousvoal S."/>
            <person name="Samanta M."/>
            <person name="Samson G."/>
            <person name="Schroeder D.C."/>
            <person name="Segurens B."/>
            <person name="Strittmatter M."/>
            <person name="Tonon T."/>
            <person name="Tregear J.W."/>
            <person name="Valentin K."/>
            <person name="von Dassow P."/>
            <person name="Yamagishi T."/>
            <person name="Van de Peer Y."/>
            <person name="Wincker P."/>
        </authorList>
    </citation>
    <scope>NUCLEOTIDE SEQUENCE [LARGE SCALE GENOMIC DNA]</scope>
    <source>
        <strain evidence="3">Ec32 / CCAP1310/4</strain>
    </source>
</reference>
<dbReference type="eggNOG" id="KOG4497">
    <property type="taxonomic scope" value="Eukaryota"/>
</dbReference>
<dbReference type="PANTHER" id="PTHR16220">
    <property type="entry name" value="WD REPEAT PROTEIN 8-RELATED"/>
    <property type="match status" value="1"/>
</dbReference>
<dbReference type="EMBL" id="FN647885">
    <property type="protein sequence ID" value="CBN78434.1"/>
    <property type="molecule type" value="Genomic_DNA"/>
</dbReference>
<dbReference type="OMA" id="NWCARID"/>
<dbReference type="EMBL" id="FN649758">
    <property type="protein sequence ID" value="CBN78434.1"/>
    <property type="molecule type" value="Genomic_DNA"/>
</dbReference>
<dbReference type="AlphaFoldDB" id="D8LDM7"/>
<dbReference type="GO" id="GO:0005815">
    <property type="term" value="C:microtubule organizing center"/>
    <property type="evidence" value="ECO:0007669"/>
    <property type="project" value="TreeGrafter"/>
</dbReference>
<dbReference type="InParanoid" id="D8LDM7"/>
<dbReference type="Proteomes" id="UP000002630">
    <property type="component" value="Linkage Group LG33"/>
</dbReference>
<evidence type="ECO:0000313" key="3">
    <source>
        <dbReference type="Proteomes" id="UP000002630"/>
    </source>
</evidence>
<evidence type="ECO:0000256" key="1">
    <source>
        <dbReference type="SAM" id="MobiDB-lite"/>
    </source>
</evidence>
<dbReference type="InterPro" id="IPR001680">
    <property type="entry name" value="WD40_rpt"/>
</dbReference>
<dbReference type="GO" id="GO:1990811">
    <property type="term" value="C:MWP complex"/>
    <property type="evidence" value="ECO:0007669"/>
    <property type="project" value="TreeGrafter"/>
</dbReference>
<protein>
    <recommendedName>
        <fullName evidence="4">Anaphase-promoting complex subunit 4 WD40 domain-containing protein</fullName>
    </recommendedName>
</protein>